<evidence type="ECO:0008006" key="3">
    <source>
        <dbReference type="Google" id="ProtNLM"/>
    </source>
</evidence>
<protein>
    <recommendedName>
        <fullName evidence="3">DUF4143 domain-containing protein</fullName>
    </recommendedName>
</protein>
<dbReference type="EMBL" id="FRAF01000053">
    <property type="protein sequence ID" value="SHL17798.1"/>
    <property type="molecule type" value="Genomic_DNA"/>
</dbReference>
<organism evidence="1 2">
    <name type="scientific">Alicyclobacillus tolerans</name>
    <dbReference type="NCBI Taxonomy" id="90970"/>
    <lineage>
        <taxon>Bacteria</taxon>
        <taxon>Bacillati</taxon>
        <taxon>Bacillota</taxon>
        <taxon>Bacilli</taxon>
        <taxon>Bacillales</taxon>
        <taxon>Alicyclobacillaceae</taxon>
        <taxon>Alicyclobacillus</taxon>
    </lineage>
</organism>
<name>A0A1M6YHU7_9BACL</name>
<reference evidence="2" key="1">
    <citation type="submission" date="2016-11" db="EMBL/GenBank/DDBJ databases">
        <authorList>
            <person name="Varghese N."/>
            <person name="Submissions S."/>
        </authorList>
    </citation>
    <scope>NUCLEOTIDE SEQUENCE [LARGE SCALE GENOMIC DNA]</scope>
    <source>
        <strain evidence="2">USBA-503</strain>
    </source>
</reference>
<proteinExistence type="predicted"/>
<dbReference type="STRING" id="1830138.SAMN05443507_1535"/>
<keyword evidence="2" id="KW-1185">Reference proteome</keyword>
<sequence>MDFKSVSPCSSRIEHWLSVGDLWQALFHTGGKPHVFLAEPKHSAGFDVYVEWQGRAYLVEIQRTPLTTKAWTEKWDQRLDWYNARAFEQAPWYRGVVPRPVLILKTEQEDSTVGLPKGALAFKSADTFAKTVVFRKTGLQ</sequence>
<evidence type="ECO:0000313" key="2">
    <source>
        <dbReference type="Proteomes" id="UP000184016"/>
    </source>
</evidence>
<evidence type="ECO:0000313" key="1">
    <source>
        <dbReference type="EMBL" id="SHL17798.1"/>
    </source>
</evidence>
<dbReference type="Proteomes" id="UP000184016">
    <property type="component" value="Unassembled WGS sequence"/>
</dbReference>
<accession>A0A1M6YHU7</accession>
<dbReference type="AlphaFoldDB" id="A0A1M6YHU7"/>
<gene>
    <name evidence="1" type="ORF">SAMN05443507_1535</name>
</gene>